<keyword evidence="2" id="KW-0614">Plasmid</keyword>
<name>A0A067YBX3_LEPIR</name>
<keyword evidence="1" id="KW-0812">Transmembrane</keyword>
<organism evidence="2">
    <name type="scientific">Leptospira interrogans serovar Canicola</name>
    <dbReference type="NCBI Taxonomy" id="211880"/>
    <lineage>
        <taxon>Bacteria</taxon>
        <taxon>Pseudomonadati</taxon>
        <taxon>Spirochaetota</taxon>
        <taxon>Spirochaetia</taxon>
        <taxon>Leptospirales</taxon>
        <taxon>Leptospiraceae</taxon>
        <taxon>Leptospira</taxon>
    </lineage>
</organism>
<feature type="transmembrane region" description="Helical" evidence="1">
    <location>
        <begin position="163"/>
        <end position="192"/>
    </location>
</feature>
<feature type="transmembrane region" description="Helical" evidence="1">
    <location>
        <begin position="87"/>
        <end position="105"/>
    </location>
</feature>
<dbReference type="EMBL" id="KF648557">
    <property type="protein sequence ID" value="AGZ84921.1"/>
    <property type="molecule type" value="Genomic_DNA"/>
</dbReference>
<keyword evidence="1" id="KW-1133">Transmembrane helix</keyword>
<reference evidence="2" key="1">
    <citation type="submission" date="2013-09" db="EMBL/GenBank/DDBJ databases">
        <authorList>
            <person name="Huang L."/>
            <person name="Zeng L."/>
            <person name="Zhu Y."/>
            <person name="Guo X."/>
        </authorList>
    </citation>
    <scope>NUCLEOTIDE SEQUENCE</scope>
    <source>
        <strain evidence="2">Gui44</strain>
        <plasmid evidence="2">pGui1</plasmid>
    </source>
</reference>
<feature type="transmembrane region" description="Helical" evidence="1">
    <location>
        <begin position="199"/>
        <end position="217"/>
    </location>
</feature>
<proteinExistence type="predicted"/>
<dbReference type="AlphaFoldDB" id="A0A067YBX3"/>
<protein>
    <submittedName>
        <fullName evidence="2">Uncharacterized protein</fullName>
    </submittedName>
</protein>
<feature type="transmembrane region" description="Helical" evidence="1">
    <location>
        <begin position="272"/>
        <end position="290"/>
    </location>
</feature>
<evidence type="ECO:0000313" key="2">
    <source>
        <dbReference type="EMBL" id="AGZ84921.1"/>
    </source>
</evidence>
<feature type="transmembrane region" description="Helical" evidence="1">
    <location>
        <begin position="62"/>
        <end position="80"/>
    </location>
</feature>
<keyword evidence="1" id="KW-0472">Membrane</keyword>
<sequence length="333" mass="38868">MQKTLKENKSDSPKSVSFLFSILIYTLAIHKIGDIIRPGLDESYVLAINKYFANLEYSYSKIFFSYGPLGFLIVPLPVGLNIILSTIFWNILIFFFIVSSLSIILVKTNKFSFFPTLISILLCIWIVNATEIKFIPFLLLSNLLILDRFFFKEKDYFLILSAILISIIGYYMGTYFIALLGYFIPLFILYLIEKRWRRMCILILFSILALLFFRFIIYRDFDIFSNLISILEFSIGNSYSMTLGADSFSWGLFFCSLLPFFLIFLTGKSEIVYYILISFIPIYLTFKYAFTRIDHAPHFFNFITVLFLNMVIISLCSTYSSKQKGFIQKANIY</sequence>
<feature type="transmembrane region" description="Helical" evidence="1">
    <location>
        <begin position="296"/>
        <end position="319"/>
    </location>
</feature>
<evidence type="ECO:0000256" key="1">
    <source>
        <dbReference type="SAM" id="Phobius"/>
    </source>
</evidence>
<feature type="transmembrane region" description="Helical" evidence="1">
    <location>
        <begin position="247"/>
        <end position="265"/>
    </location>
</feature>
<geneLocation type="plasmid" evidence="2">
    <name>pGui1</name>
</geneLocation>
<accession>A0A067YBX3</accession>
<reference evidence="2" key="2">
    <citation type="journal article" date="2014" name="PLoS Negl. Trop. Dis.">
        <title>Isolation and Characterization of Two Novel Plasmids from Pathogenic Leptospira interrogans Serogroup Canicola Serovar Canicola Strain Gui44.</title>
        <authorList>
            <person name="Zhu W.N."/>
            <person name="Huang L.L."/>
            <person name="Zeng L.B."/>
            <person name="Zhuang X.R."/>
            <person name="Chen C.Y."/>
            <person name="Wang Y.Z."/>
            <person name="Qin J.H."/>
            <person name="Zhu Y.Z."/>
            <person name="Guo X.K."/>
        </authorList>
    </citation>
    <scope>NUCLEOTIDE SEQUENCE</scope>
    <source>
        <strain evidence="2">Gui44</strain>
        <plasmid evidence="2">pGui1</plasmid>
    </source>
</reference>